<evidence type="ECO:0000313" key="2">
    <source>
        <dbReference type="Proteomes" id="UP000565572"/>
    </source>
</evidence>
<sequence length="278" mass="30295">MAHLDTGTALQACETALRDLMAHAYSKTYGAGWLEKVAGAEKIATWADRATEEVKTRGARGVVEVPNIGLAYANLYDLVAFADRHWEPLAEALGKKADVLPLLRRAERLRNPVGHSRSLLPFEEDLLSGIAGQIRNQVTIHMSSEAPTGEIYPRIEKVTDSFGRRSGSAIADSQMPTGAVNNSVIVLRPGEVVTFTCVGSDPQGRDLLWRFGGSAGGQDSIVAPSGTEAQLTWTVQDKDINENVGVAVYLEAHEAKYHRFGSFDHKLFFAFRVRPPGH</sequence>
<dbReference type="RefSeq" id="WP_183340345.1">
    <property type="nucleotide sequence ID" value="NZ_JACHZG010000001.1"/>
</dbReference>
<keyword evidence="2" id="KW-1185">Reference proteome</keyword>
<comment type="caution">
    <text evidence="1">The sequence shown here is derived from an EMBL/GenBank/DDBJ whole genome shotgun (WGS) entry which is preliminary data.</text>
</comment>
<organism evidence="1 2">
    <name type="scientific">Microlunatus antarcticus</name>
    <dbReference type="NCBI Taxonomy" id="53388"/>
    <lineage>
        <taxon>Bacteria</taxon>
        <taxon>Bacillati</taxon>
        <taxon>Actinomycetota</taxon>
        <taxon>Actinomycetes</taxon>
        <taxon>Propionibacteriales</taxon>
        <taxon>Propionibacteriaceae</taxon>
        <taxon>Microlunatus</taxon>
    </lineage>
</organism>
<gene>
    <name evidence="1" type="ORF">FHX39_003407</name>
</gene>
<accession>A0A7W5P8D6</accession>
<dbReference type="EMBL" id="JACHZG010000001">
    <property type="protein sequence ID" value="MBB3328463.1"/>
    <property type="molecule type" value="Genomic_DNA"/>
</dbReference>
<evidence type="ECO:0000313" key="1">
    <source>
        <dbReference type="EMBL" id="MBB3328463.1"/>
    </source>
</evidence>
<name>A0A7W5P8D6_9ACTN</name>
<protein>
    <recommendedName>
        <fullName evidence="3">Swt1-like HEPN domain-containing protein</fullName>
    </recommendedName>
</protein>
<reference evidence="1 2" key="1">
    <citation type="submission" date="2020-08" db="EMBL/GenBank/DDBJ databases">
        <title>Sequencing the genomes of 1000 actinobacteria strains.</title>
        <authorList>
            <person name="Klenk H.-P."/>
        </authorList>
    </citation>
    <scope>NUCLEOTIDE SEQUENCE [LARGE SCALE GENOMIC DNA]</scope>
    <source>
        <strain evidence="1 2">DSM 11053</strain>
    </source>
</reference>
<dbReference type="AlphaFoldDB" id="A0A7W5P8D6"/>
<dbReference type="Proteomes" id="UP000565572">
    <property type="component" value="Unassembled WGS sequence"/>
</dbReference>
<proteinExistence type="predicted"/>
<evidence type="ECO:0008006" key="3">
    <source>
        <dbReference type="Google" id="ProtNLM"/>
    </source>
</evidence>